<name>A0A6J7HDU2_9ZZZZ</name>
<dbReference type="HAMAP" id="MF_00336">
    <property type="entry name" value="BioD"/>
    <property type="match status" value="1"/>
</dbReference>
<accession>A0A6J7HDU2</accession>
<dbReference type="SUPFAM" id="SSF52540">
    <property type="entry name" value="P-loop containing nucleoside triphosphate hydrolases"/>
    <property type="match status" value="1"/>
</dbReference>
<dbReference type="AlphaFoldDB" id="A0A6J7HDU2"/>
<gene>
    <name evidence="1" type="ORF">UFOPK3674_00344</name>
</gene>
<dbReference type="Gene3D" id="3.40.50.300">
    <property type="entry name" value="P-loop containing nucleotide triphosphate hydrolases"/>
    <property type="match status" value="1"/>
</dbReference>
<dbReference type="CDD" id="cd03109">
    <property type="entry name" value="DTBS"/>
    <property type="match status" value="1"/>
</dbReference>
<proteinExistence type="inferred from homology"/>
<evidence type="ECO:0000313" key="1">
    <source>
        <dbReference type="EMBL" id="CAB4917854.1"/>
    </source>
</evidence>
<dbReference type="InterPro" id="IPR004472">
    <property type="entry name" value="DTB_synth_BioD"/>
</dbReference>
<dbReference type="UniPathway" id="UPA00078"/>
<reference evidence="1" key="1">
    <citation type="submission" date="2020-05" db="EMBL/GenBank/DDBJ databases">
        <authorList>
            <person name="Chiriac C."/>
            <person name="Salcher M."/>
            <person name="Ghai R."/>
            <person name="Kavagutti S V."/>
        </authorList>
    </citation>
    <scope>NUCLEOTIDE SEQUENCE</scope>
</reference>
<dbReference type="GO" id="GO:0005524">
    <property type="term" value="F:ATP binding"/>
    <property type="evidence" value="ECO:0007669"/>
    <property type="project" value="InterPro"/>
</dbReference>
<protein>
    <submittedName>
        <fullName evidence="1">Unannotated protein</fullName>
    </submittedName>
</protein>
<dbReference type="GO" id="GO:0005829">
    <property type="term" value="C:cytosol"/>
    <property type="evidence" value="ECO:0007669"/>
    <property type="project" value="TreeGrafter"/>
</dbReference>
<dbReference type="PIRSF" id="PIRSF006755">
    <property type="entry name" value="DTB_synth"/>
    <property type="match status" value="1"/>
</dbReference>
<dbReference type="PANTHER" id="PTHR43210">
    <property type="entry name" value="DETHIOBIOTIN SYNTHETASE"/>
    <property type="match status" value="1"/>
</dbReference>
<dbReference type="GO" id="GO:0004141">
    <property type="term" value="F:dethiobiotin synthase activity"/>
    <property type="evidence" value="ECO:0007669"/>
    <property type="project" value="InterPro"/>
</dbReference>
<dbReference type="GO" id="GO:0009102">
    <property type="term" value="P:biotin biosynthetic process"/>
    <property type="evidence" value="ECO:0007669"/>
    <property type="project" value="UniProtKB-UniPathway"/>
</dbReference>
<dbReference type="GO" id="GO:0000287">
    <property type="term" value="F:magnesium ion binding"/>
    <property type="evidence" value="ECO:0007669"/>
    <property type="project" value="InterPro"/>
</dbReference>
<organism evidence="1">
    <name type="scientific">freshwater metagenome</name>
    <dbReference type="NCBI Taxonomy" id="449393"/>
    <lineage>
        <taxon>unclassified sequences</taxon>
        <taxon>metagenomes</taxon>
        <taxon>ecological metagenomes</taxon>
    </lineage>
</organism>
<dbReference type="InterPro" id="IPR027417">
    <property type="entry name" value="P-loop_NTPase"/>
</dbReference>
<dbReference type="Pfam" id="PF13500">
    <property type="entry name" value="AAA_26"/>
    <property type="match status" value="1"/>
</dbReference>
<dbReference type="PANTHER" id="PTHR43210:SF5">
    <property type="entry name" value="DETHIOBIOTIN SYNTHETASE"/>
    <property type="match status" value="1"/>
</dbReference>
<dbReference type="EMBL" id="CAFBMX010000002">
    <property type="protein sequence ID" value="CAB4917854.1"/>
    <property type="molecule type" value="Genomic_DNA"/>
</dbReference>
<sequence length="234" mass="23573">MTPAQPRLFITGTDTGVGKTVVAAATIAALRTRGLRVAAIKPVVTGLDEPEPGRPPDHELLAAAAGADPADVTLRTFGPAVSPHLAAELAGEPLEPSALVAAAEACAAGAEVVVGEGAGGLLVPLDGAYLMRDYARDLAMDVLIAARPGLGTINHTLLTIEAARAVGLYVAGVVLTPWPEEPGLVERSNRVTIASLGDVTVATLAQTGTSVADLARSGATLPLDDWLAGASARS</sequence>
<dbReference type="NCBIfam" id="TIGR00347">
    <property type="entry name" value="bioD"/>
    <property type="match status" value="1"/>
</dbReference>